<dbReference type="GO" id="GO:0005886">
    <property type="term" value="C:plasma membrane"/>
    <property type="evidence" value="ECO:0007669"/>
    <property type="project" value="UniProtKB-SubCell"/>
</dbReference>
<evidence type="ECO:0000313" key="8">
    <source>
        <dbReference type="EMBL" id="SEQ60226.1"/>
    </source>
</evidence>
<name>A0A1H9HDG4_9GAMM</name>
<dbReference type="InterPro" id="IPR025405">
    <property type="entry name" value="DUF4131"/>
</dbReference>
<dbReference type="EMBL" id="FOGC01000004">
    <property type="protein sequence ID" value="SEQ60226.1"/>
    <property type="molecule type" value="Genomic_DNA"/>
</dbReference>
<keyword evidence="9" id="KW-1185">Reference proteome</keyword>
<dbReference type="NCBIfam" id="TIGR00361">
    <property type="entry name" value="ComEC_Rec2"/>
    <property type="match status" value="1"/>
</dbReference>
<reference evidence="9" key="1">
    <citation type="submission" date="2016-10" db="EMBL/GenBank/DDBJ databases">
        <authorList>
            <person name="Varghese N."/>
            <person name="Submissions S."/>
        </authorList>
    </citation>
    <scope>NUCLEOTIDE SEQUENCE [LARGE SCALE GENOMIC DNA]</scope>
    <source>
        <strain evidence="9">8N4</strain>
    </source>
</reference>
<dbReference type="InterPro" id="IPR004797">
    <property type="entry name" value="Competence_ComEC/Rec2"/>
</dbReference>
<keyword evidence="2" id="KW-1003">Cell membrane</keyword>
<dbReference type="InterPro" id="IPR036866">
    <property type="entry name" value="RibonucZ/Hydroxyglut_hydro"/>
</dbReference>
<evidence type="ECO:0000256" key="3">
    <source>
        <dbReference type="ARBA" id="ARBA00022692"/>
    </source>
</evidence>
<dbReference type="AlphaFoldDB" id="A0A1H9HDG4"/>
<feature type="transmembrane region" description="Helical" evidence="6">
    <location>
        <begin position="356"/>
        <end position="379"/>
    </location>
</feature>
<feature type="transmembrane region" description="Helical" evidence="6">
    <location>
        <begin position="297"/>
        <end position="320"/>
    </location>
</feature>
<dbReference type="PANTHER" id="PTHR30619:SF1">
    <property type="entry name" value="RECOMBINATION PROTEIN 2"/>
    <property type="match status" value="1"/>
</dbReference>
<dbReference type="InterPro" id="IPR001279">
    <property type="entry name" value="Metallo-B-lactamas"/>
</dbReference>
<feature type="transmembrane region" description="Helical" evidence="6">
    <location>
        <begin position="326"/>
        <end position="344"/>
    </location>
</feature>
<dbReference type="CDD" id="cd07731">
    <property type="entry name" value="ComA-like_MBL-fold"/>
    <property type="match status" value="1"/>
</dbReference>
<evidence type="ECO:0000256" key="2">
    <source>
        <dbReference type="ARBA" id="ARBA00022475"/>
    </source>
</evidence>
<protein>
    <submittedName>
        <fullName evidence="8">Competence protein ComEC</fullName>
    </submittedName>
</protein>
<dbReference type="InterPro" id="IPR004477">
    <property type="entry name" value="ComEC_N"/>
</dbReference>
<organism evidence="8 9">
    <name type="scientific">Rosenbergiella nectarea</name>
    <dbReference type="NCBI Taxonomy" id="988801"/>
    <lineage>
        <taxon>Bacteria</taxon>
        <taxon>Pseudomonadati</taxon>
        <taxon>Pseudomonadota</taxon>
        <taxon>Gammaproteobacteria</taxon>
        <taxon>Enterobacterales</taxon>
        <taxon>Erwiniaceae</taxon>
        <taxon>Rosenbergiella</taxon>
    </lineage>
</organism>
<dbReference type="OrthoDB" id="9761531at2"/>
<evidence type="ECO:0000256" key="1">
    <source>
        <dbReference type="ARBA" id="ARBA00004651"/>
    </source>
</evidence>
<feature type="transmembrane region" description="Helical" evidence="6">
    <location>
        <begin position="48"/>
        <end position="67"/>
    </location>
</feature>
<evidence type="ECO:0000259" key="7">
    <source>
        <dbReference type="SMART" id="SM00849"/>
    </source>
</evidence>
<gene>
    <name evidence="8" type="ORF">SAMN05216522_104174</name>
</gene>
<feature type="domain" description="Metallo-beta-lactamase" evidence="7">
    <location>
        <begin position="503"/>
        <end position="684"/>
    </location>
</feature>
<keyword evidence="3 6" id="KW-0812">Transmembrane</keyword>
<dbReference type="PANTHER" id="PTHR30619">
    <property type="entry name" value="DNA INTERNALIZATION/COMPETENCE PROTEIN COMEC/REC2"/>
    <property type="match status" value="1"/>
</dbReference>
<feature type="transmembrane region" description="Helical" evidence="6">
    <location>
        <begin position="449"/>
        <end position="468"/>
    </location>
</feature>
<feature type="transmembrane region" description="Helical" evidence="6">
    <location>
        <begin position="385"/>
        <end position="409"/>
    </location>
</feature>
<dbReference type="RefSeq" id="WP_092674651.1">
    <property type="nucleotide sequence ID" value="NZ_FOGC01000004.1"/>
</dbReference>
<dbReference type="Pfam" id="PF03772">
    <property type="entry name" value="Competence"/>
    <property type="match status" value="1"/>
</dbReference>
<dbReference type="SMART" id="SM00849">
    <property type="entry name" value="Lactamase_B"/>
    <property type="match status" value="1"/>
</dbReference>
<accession>A0A1H9HDG4</accession>
<evidence type="ECO:0000256" key="5">
    <source>
        <dbReference type="ARBA" id="ARBA00023136"/>
    </source>
</evidence>
<keyword evidence="4 6" id="KW-1133">Transmembrane helix</keyword>
<dbReference type="STRING" id="988801.SAMN05216522_104174"/>
<dbReference type="GO" id="GO:0030420">
    <property type="term" value="P:establishment of competence for transformation"/>
    <property type="evidence" value="ECO:0007669"/>
    <property type="project" value="InterPro"/>
</dbReference>
<dbReference type="NCBIfam" id="TIGR00360">
    <property type="entry name" value="ComEC_N-term"/>
    <property type="match status" value="1"/>
</dbReference>
<feature type="transmembrane region" description="Helical" evidence="6">
    <location>
        <begin position="215"/>
        <end position="238"/>
    </location>
</feature>
<keyword evidence="5 6" id="KW-0472">Membrane</keyword>
<dbReference type="SUPFAM" id="SSF56281">
    <property type="entry name" value="Metallo-hydrolase/oxidoreductase"/>
    <property type="match status" value="1"/>
</dbReference>
<evidence type="ECO:0000256" key="4">
    <source>
        <dbReference type="ARBA" id="ARBA00022989"/>
    </source>
</evidence>
<dbReference type="InterPro" id="IPR052159">
    <property type="entry name" value="Competence_DNA_uptake"/>
</dbReference>
<evidence type="ECO:0000256" key="6">
    <source>
        <dbReference type="SAM" id="Phobius"/>
    </source>
</evidence>
<evidence type="ECO:0000313" key="9">
    <source>
        <dbReference type="Proteomes" id="UP000242515"/>
    </source>
</evidence>
<comment type="subcellular location">
    <subcellularLocation>
        <location evidence="1">Cell membrane</location>
        <topology evidence="1">Multi-pass membrane protein</topology>
    </subcellularLocation>
</comment>
<dbReference type="InterPro" id="IPR035681">
    <property type="entry name" value="ComA-like_MBL"/>
</dbReference>
<dbReference type="Pfam" id="PF13567">
    <property type="entry name" value="DUF4131"/>
    <property type="match status" value="1"/>
</dbReference>
<dbReference type="Gene3D" id="3.60.15.10">
    <property type="entry name" value="Ribonuclease Z/Hydroxyacylglutathione hydrolase-like"/>
    <property type="match status" value="1"/>
</dbReference>
<dbReference type="Pfam" id="PF00753">
    <property type="entry name" value="Lactamase_B"/>
    <property type="match status" value="1"/>
</dbReference>
<proteinExistence type="predicted"/>
<dbReference type="Proteomes" id="UP000242515">
    <property type="component" value="Unassembled WGS sequence"/>
</dbReference>
<sequence>MHCIPYALLIILACLPLCFISVLPDRLWVLCGMVAALYLIQRPSRAQHYLGILILFGGFGLLTAHSISHTLSSLSEQTLSAEVTISELHRQRQKMQVSVNKVNGHWQFPAYRVWIHQVESDDYCPGQRWLMTLRLRPVHSLLNEGGYDSQRNALAKDALFTGKIISENLLKASCSIRFQLEQLFMQNTLSSPWQGISRALVFGLRDRISDTTNRLFRETGIGHLMAISGMHIGLVFWLTHRGWGIAARLCRLLPIESGWRELGGWLFSGSYCYLSGMQPSAMRAMFALTFWLIAKRYAVNLSSIHILILCVASLLAINPLRVLSDSLWLSALAVLALLLWYRWFPLPPVYRQGKRYFIFRLLHLQMGLMILLLPIQIFFFQGISLTALGANLVAIPLVSVGILPIALLLVVPWPDLAYRALLFVHDGLYTLLFTLLTRQGGGWVVLTNAPWIAGVVWGGLIAGRFYWWRQFPLSLGAMVVSLLSWRVQPADLLWRIDMLDVGHGLAVVISQQGEGIIYDTGNRWQVGDAGERIIIPWLGAQRITPVAAIISHRHSDHSGGLQSIKKRWPTLPVRTSYRYPRSLPCQRGERWLWGRLSIRVLWPENAKTAGQNNDSCVLYISDGQHHLLLTGDIEKEAEQRLIELEKGGIPITWLQVPHHGSRTSSSSLFLRKLNPDIAFASVARYNAWRLPAKPVVKRYRSQGIDWVDTAQAGQISIRVRRGGTEVLQYRDQISPRWYHQWFGVKPDYR</sequence>